<dbReference type="GO" id="GO:0016829">
    <property type="term" value="F:lyase activity"/>
    <property type="evidence" value="ECO:0007669"/>
    <property type="project" value="InterPro"/>
</dbReference>
<feature type="domain" description="MmgE/PrpD N-terminal" evidence="3">
    <location>
        <begin position="6"/>
        <end position="245"/>
    </location>
</feature>
<protein>
    <submittedName>
        <fullName evidence="5">2-methylcitrate dehydratase PrpD</fullName>
    </submittedName>
</protein>
<evidence type="ECO:0000256" key="2">
    <source>
        <dbReference type="SAM" id="MobiDB-lite"/>
    </source>
</evidence>
<evidence type="ECO:0000313" key="6">
    <source>
        <dbReference type="Proteomes" id="UP000183114"/>
    </source>
</evidence>
<gene>
    <name evidence="5" type="ORF">SAMN04490185_3979</name>
</gene>
<reference evidence="5 6" key="1">
    <citation type="submission" date="2016-10" db="EMBL/GenBank/DDBJ databases">
        <authorList>
            <person name="de Groot N.N."/>
        </authorList>
    </citation>
    <scope>NUCLEOTIDE SEQUENCE [LARGE SCALE GENOMIC DNA]</scope>
    <source>
        <strain evidence="5 6">BS3655</strain>
    </source>
</reference>
<dbReference type="SUPFAM" id="SSF103378">
    <property type="entry name" value="2-methylcitrate dehydratase PrpD"/>
    <property type="match status" value="1"/>
</dbReference>
<feature type="region of interest" description="Disordered" evidence="2">
    <location>
        <begin position="459"/>
        <end position="490"/>
    </location>
</feature>
<feature type="compositionally biased region" description="Basic and acidic residues" evidence="2">
    <location>
        <begin position="481"/>
        <end position="490"/>
    </location>
</feature>
<dbReference type="InterPro" id="IPR045336">
    <property type="entry name" value="MmgE_PrpD_N"/>
</dbReference>
<dbReference type="InterPro" id="IPR045337">
    <property type="entry name" value="MmgE_PrpD_C"/>
</dbReference>
<dbReference type="Pfam" id="PF03972">
    <property type="entry name" value="MmgE_PrpD_N"/>
    <property type="match status" value="1"/>
</dbReference>
<dbReference type="InterPro" id="IPR036148">
    <property type="entry name" value="MmgE/PrpD_sf"/>
</dbReference>
<dbReference type="InterPro" id="IPR042183">
    <property type="entry name" value="MmgE/PrpD_sf_1"/>
</dbReference>
<proteinExistence type="inferred from homology"/>
<evidence type="ECO:0000259" key="4">
    <source>
        <dbReference type="Pfam" id="PF19305"/>
    </source>
</evidence>
<dbReference type="Gene3D" id="3.30.1330.120">
    <property type="entry name" value="2-methylcitrate dehydratase PrpD"/>
    <property type="match status" value="1"/>
</dbReference>
<dbReference type="InterPro" id="IPR042188">
    <property type="entry name" value="MmgE/PrpD_sf_2"/>
</dbReference>
<evidence type="ECO:0000256" key="1">
    <source>
        <dbReference type="ARBA" id="ARBA00006174"/>
    </source>
</evidence>
<dbReference type="Proteomes" id="UP000183114">
    <property type="component" value="Unassembled WGS sequence"/>
</dbReference>
<organism evidence="5 6">
    <name type="scientific">Pseudomonas frederiksbergensis</name>
    <dbReference type="NCBI Taxonomy" id="104087"/>
    <lineage>
        <taxon>Bacteria</taxon>
        <taxon>Pseudomonadati</taxon>
        <taxon>Pseudomonadota</taxon>
        <taxon>Gammaproteobacteria</taxon>
        <taxon>Pseudomonadales</taxon>
        <taxon>Pseudomonadaceae</taxon>
        <taxon>Pseudomonas</taxon>
    </lineage>
</organism>
<accession>A0A1H5CRV4</accession>
<sequence>MSERMQRLAQFCVDSRFEDLPPALVTQAKRHILDTFGATLAGAGSDVAKQARQVFDGEVGNTLIWGTDQRTGAAQAALLNGVAAHALELDDTGGCDHSGAVVLPAVMAAVSMSGQSVNGRELITAVVIGYEIGRRVLEACGSYSAHNGAGWHSTATCGVFGAAAASARILGLDTAQTVSALGIAGSFSGGLWAFIHDGSQSKKLHSGRAAEGGLLAARFAQRGITGPTKLFDDVWGGFLKTLAGETAQPDALDADLGVVWKLARCSIKPYAACRGTHSAIDALGLLLDQLQVSADQVEDVQVSLCGFLQGMCGGRDVGTLAAAQMSLPYALAARLVQGHCRLEAYDDEQRGDPRIAHWMSRIRLEVDPQLSEDGEPIVSVRTVDGRQASLCVDPPLGAPGNPLSDAALKDKFFSLALRVMPRGQAAELLEQLWRVEELESVEALIVPTLRVGMQPGTLRVPKADAERPVRHSHADGSTPRRGYDHSENIK</sequence>
<evidence type="ECO:0000313" key="5">
    <source>
        <dbReference type="EMBL" id="SED69427.1"/>
    </source>
</evidence>
<dbReference type="InterPro" id="IPR005656">
    <property type="entry name" value="MmgE_PrpD"/>
</dbReference>
<evidence type="ECO:0000259" key="3">
    <source>
        <dbReference type="Pfam" id="PF03972"/>
    </source>
</evidence>
<dbReference type="PANTHER" id="PTHR16943:SF8">
    <property type="entry name" value="2-METHYLCITRATE DEHYDRATASE"/>
    <property type="match status" value="1"/>
</dbReference>
<dbReference type="Gene3D" id="1.10.4100.10">
    <property type="entry name" value="2-methylcitrate dehydratase PrpD"/>
    <property type="match status" value="1"/>
</dbReference>
<name>A0A1H5CRV4_9PSED</name>
<feature type="compositionally biased region" description="Basic and acidic residues" evidence="2">
    <location>
        <begin position="461"/>
        <end position="474"/>
    </location>
</feature>
<dbReference type="EMBL" id="FNTF01000002">
    <property type="protein sequence ID" value="SED69427.1"/>
    <property type="molecule type" value="Genomic_DNA"/>
</dbReference>
<dbReference type="PANTHER" id="PTHR16943">
    <property type="entry name" value="2-METHYLCITRATE DEHYDRATASE-RELATED"/>
    <property type="match status" value="1"/>
</dbReference>
<dbReference type="RefSeq" id="WP_167837240.1">
    <property type="nucleotide sequence ID" value="NZ_FNTF01000002.1"/>
</dbReference>
<dbReference type="AlphaFoldDB" id="A0A1H5CRV4"/>
<feature type="domain" description="MmgE/PrpD C-terminal" evidence="4">
    <location>
        <begin position="270"/>
        <end position="433"/>
    </location>
</feature>
<dbReference type="Pfam" id="PF19305">
    <property type="entry name" value="MmgE_PrpD_C"/>
    <property type="match status" value="1"/>
</dbReference>
<comment type="similarity">
    <text evidence="1">Belongs to the PrpD family.</text>
</comment>